<evidence type="ECO:0000313" key="3">
    <source>
        <dbReference type="Proteomes" id="UP000765509"/>
    </source>
</evidence>
<protein>
    <submittedName>
        <fullName evidence="2">Uncharacterized protein</fullName>
    </submittedName>
</protein>
<feature type="compositionally biased region" description="Basic and acidic residues" evidence="1">
    <location>
        <begin position="112"/>
        <end position="132"/>
    </location>
</feature>
<feature type="region of interest" description="Disordered" evidence="1">
    <location>
        <begin position="1"/>
        <end position="26"/>
    </location>
</feature>
<name>A0A9Q3J8W5_9BASI</name>
<evidence type="ECO:0000313" key="2">
    <source>
        <dbReference type="EMBL" id="MBW0558533.1"/>
    </source>
</evidence>
<dbReference type="Proteomes" id="UP000765509">
    <property type="component" value="Unassembled WGS sequence"/>
</dbReference>
<dbReference type="EMBL" id="AVOT02066817">
    <property type="protein sequence ID" value="MBW0558533.1"/>
    <property type="molecule type" value="Genomic_DNA"/>
</dbReference>
<feature type="region of interest" description="Disordered" evidence="1">
    <location>
        <begin position="74"/>
        <end position="162"/>
    </location>
</feature>
<sequence>MEATIQLNQMDVEMEEARPNPEVPSLPQERHIWRMPELPPIPQELSGLGEDHRTLRRLEPIVLQRQVQKDKKFVEEPKSFIHRPEEGSGNDSSFGDRGPSGIYQLQKCPRTSPKDLRRREVPRTIKAREKAKPIATDLTHKGKGSPNWSLQPWTVYSTWPEL</sequence>
<feature type="compositionally biased region" description="Basic and acidic residues" evidence="1">
    <location>
        <begin position="74"/>
        <end position="86"/>
    </location>
</feature>
<comment type="caution">
    <text evidence="2">The sequence shown here is derived from an EMBL/GenBank/DDBJ whole genome shotgun (WGS) entry which is preliminary data.</text>
</comment>
<dbReference type="AlphaFoldDB" id="A0A9Q3J8W5"/>
<reference evidence="2" key="1">
    <citation type="submission" date="2021-03" db="EMBL/GenBank/DDBJ databases">
        <title>Draft genome sequence of rust myrtle Austropuccinia psidii MF-1, a brazilian biotype.</title>
        <authorList>
            <person name="Quecine M.C."/>
            <person name="Pachon D.M.R."/>
            <person name="Bonatelli M.L."/>
            <person name="Correr F.H."/>
            <person name="Franceschini L.M."/>
            <person name="Leite T.F."/>
            <person name="Margarido G.R.A."/>
            <person name="Almeida C.A."/>
            <person name="Ferrarezi J.A."/>
            <person name="Labate C.A."/>
        </authorList>
    </citation>
    <scope>NUCLEOTIDE SEQUENCE</scope>
    <source>
        <strain evidence="2">MF-1</strain>
    </source>
</reference>
<gene>
    <name evidence="2" type="ORF">O181_098248</name>
</gene>
<keyword evidence="3" id="KW-1185">Reference proteome</keyword>
<accession>A0A9Q3J8W5</accession>
<organism evidence="2 3">
    <name type="scientific">Austropuccinia psidii MF-1</name>
    <dbReference type="NCBI Taxonomy" id="1389203"/>
    <lineage>
        <taxon>Eukaryota</taxon>
        <taxon>Fungi</taxon>
        <taxon>Dikarya</taxon>
        <taxon>Basidiomycota</taxon>
        <taxon>Pucciniomycotina</taxon>
        <taxon>Pucciniomycetes</taxon>
        <taxon>Pucciniales</taxon>
        <taxon>Sphaerophragmiaceae</taxon>
        <taxon>Austropuccinia</taxon>
    </lineage>
</organism>
<evidence type="ECO:0000256" key="1">
    <source>
        <dbReference type="SAM" id="MobiDB-lite"/>
    </source>
</evidence>
<proteinExistence type="predicted"/>
<feature type="compositionally biased region" description="Polar residues" evidence="1">
    <location>
        <begin position="146"/>
        <end position="162"/>
    </location>
</feature>